<feature type="domain" description="HTH lacI-type" evidence="4">
    <location>
        <begin position="4"/>
        <end position="58"/>
    </location>
</feature>
<dbReference type="Gene3D" id="3.40.50.2300">
    <property type="match status" value="2"/>
</dbReference>
<evidence type="ECO:0000259" key="4">
    <source>
        <dbReference type="PROSITE" id="PS50932"/>
    </source>
</evidence>
<evidence type="ECO:0000256" key="3">
    <source>
        <dbReference type="ARBA" id="ARBA00023163"/>
    </source>
</evidence>
<dbReference type="PANTHER" id="PTHR30146">
    <property type="entry name" value="LACI-RELATED TRANSCRIPTIONAL REPRESSOR"/>
    <property type="match status" value="1"/>
</dbReference>
<dbReference type="PROSITE" id="PS50932">
    <property type="entry name" value="HTH_LACI_2"/>
    <property type="match status" value="1"/>
</dbReference>
<dbReference type="InterPro" id="IPR010982">
    <property type="entry name" value="Lambda_DNA-bd_dom_sf"/>
</dbReference>
<evidence type="ECO:0000256" key="2">
    <source>
        <dbReference type="ARBA" id="ARBA00023125"/>
    </source>
</evidence>
<dbReference type="PANTHER" id="PTHR30146:SF109">
    <property type="entry name" value="HTH-TYPE TRANSCRIPTIONAL REGULATOR GALS"/>
    <property type="match status" value="1"/>
</dbReference>
<evidence type="ECO:0000313" key="6">
    <source>
        <dbReference type="Proteomes" id="UP001352223"/>
    </source>
</evidence>
<gene>
    <name evidence="5" type="ORF">OKJ48_10375</name>
</gene>
<dbReference type="Pfam" id="PF00356">
    <property type="entry name" value="LacI"/>
    <property type="match status" value="1"/>
</dbReference>
<protein>
    <submittedName>
        <fullName evidence="5">LacI family transcriptional regulator</fullName>
    </submittedName>
</protein>
<dbReference type="EMBL" id="JAOZYB010000057">
    <property type="protein sequence ID" value="MEB3960644.1"/>
    <property type="molecule type" value="Genomic_DNA"/>
</dbReference>
<dbReference type="Proteomes" id="UP001352223">
    <property type="component" value="Unassembled WGS sequence"/>
</dbReference>
<dbReference type="SMART" id="SM00354">
    <property type="entry name" value="HTH_LACI"/>
    <property type="match status" value="1"/>
</dbReference>
<keyword evidence="3" id="KW-0804">Transcription</keyword>
<proteinExistence type="predicted"/>
<evidence type="ECO:0000313" key="5">
    <source>
        <dbReference type="EMBL" id="MEB3960644.1"/>
    </source>
</evidence>
<dbReference type="InterPro" id="IPR028082">
    <property type="entry name" value="Peripla_BP_I"/>
</dbReference>
<accession>A0ABU6C7F2</accession>
<dbReference type="InterPro" id="IPR000843">
    <property type="entry name" value="HTH_LacI"/>
</dbReference>
<reference evidence="5 6" key="1">
    <citation type="submission" date="2022-10" db="EMBL/GenBank/DDBJ databases">
        <authorList>
            <person name="Xie J."/>
            <person name="Shen N."/>
        </authorList>
    </citation>
    <scope>NUCLEOTIDE SEQUENCE [LARGE SCALE GENOMIC DNA]</scope>
    <source>
        <strain evidence="5 6">DSM 41681</strain>
    </source>
</reference>
<dbReference type="PROSITE" id="PS00356">
    <property type="entry name" value="HTH_LACI_1"/>
    <property type="match status" value="1"/>
</dbReference>
<keyword evidence="2" id="KW-0238">DNA-binding</keyword>
<name>A0ABU6C7F2_9ACTN</name>
<dbReference type="InterPro" id="IPR046335">
    <property type="entry name" value="LacI/GalR-like_sensor"/>
</dbReference>
<keyword evidence="6" id="KW-1185">Reference proteome</keyword>
<sequence length="339" mass="35820">MPNVRLSDVAKLAGVSPKTVSNVVHGYVHVRESTRTKVQNAIDELGYRPNMRGRNLATGRTRMIALAFPDLRIPYFAELAHVIAEEASARGYRLLLEESGSTIEVERAILSAEEAGIVDGVLFQPSYLTSTEIAQHRRDVPVVLLGESIAPLSVDHVRIDNIAAAAQVVGHLAASGRRRIAFLCAEVPAPSETSKQRLIGYQQGLEACGLPVDPSLVVTGSVADADAACASLAAALDAGMAPDAVLCRDDLAALGALRALSERGLRVPADVAITGWDDITLASSMHPSLTSVRADGAQLARRALDLLLERIDGYDGLGRHEIVGHSLVVRESAPAAPAG</sequence>
<dbReference type="SUPFAM" id="SSF47413">
    <property type="entry name" value="lambda repressor-like DNA-binding domains"/>
    <property type="match status" value="1"/>
</dbReference>
<evidence type="ECO:0000256" key="1">
    <source>
        <dbReference type="ARBA" id="ARBA00023015"/>
    </source>
</evidence>
<dbReference type="Gene3D" id="1.10.260.40">
    <property type="entry name" value="lambda repressor-like DNA-binding domains"/>
    <property type="match status" value="1"/>
</dbReference>
<dbReference type="CDD" id="cd01392">
    <property type="entry name" value="HTH_LacI"/>
    <property type="match status" value="1"/>
</dbReference>
<dbReference type="CDD" id="cd06267">
    <property type="entry name" value="PBP1_LacI_sugar_binding-like"/>
    <property type="match status" value="1"/>
</dbReference>
<dbReference type="RefSeq" id="WP_324767766.1">
    <property type="nucleotide sequence ID" value="NZ_BAAATS010000016.1"/>
</dbReference>
<dbReference type="Pfam" id="PF13377">
    <property type="entry name" value="Peripla_BP_3"/>
    <property type="match status" value="1"/>
</dbReference>
<dbReference type="SUPFAM" id="SSF53822">
    <property type="entry name" value="Periplasmic binding protein-like I"/>
    <property type="match status" value="1"/>
</dbReference>
<comment type="caution">
    <text evidence="5">The sequence shown here is derived from an EMBL/GenBank/DDBJ whole genome shotgun (WGS) entry which is preliminary data.</text>
</comment>
<keyword evidence="1" id="KW-0805">Transcription regulation</keyword>
<organism evidence="5 6">
    <name type="scientific">Streptomyces kunmingensis</name>
    <dbReference type="NCBI Taxonomy" id="68225"/>
    <lineage>
        <taxon>Bacteria</taxon>
        <taxon>Bacillati</taxon>
        <taxon>Actinomycetota</taxon>
        <taxon>Actinomycetes</taxon>
        <taxon>Kitasatosporales</taxon>
        <taxon>Streptomycetaceae</taxon>
        <taxon>Streptomyces</taxon>
    </lineage>
</organism>